<proteinExistence type="predicted"/>
<feature type="non-terminal residue" evidence="1">
    <location>
        <position position="1"/>
    </location>
</feature>
<reference evidence="1" key="1">
    <citation type="submission" date="2023-03" db="EMBL/GenBank/DDBJ databases">
        <title>Massive genome expansion in bonnet fungi (Mycena s.s.) driven by repeated elements and novel gene families across ecological guilds.</title>
        <authorList>
            <consortium name="Lawrence Berkeley National Laboratory"/>
            <person name="Harder C.B."/>
            <person name="Miyauchi S."/>
            <person name="Viragh M."/>
            <person name="Kuo A."/>
            <person name="Thoen E."/>
            <person name="Andreopoulos B."/>
            <person name="Lu D."/>
            <person name="Skrede I."/>
            <person name="Drula E."/>
            <person name="Henrissat B."/>
            <person name="Morin E."/>
            <person name="Kohler A."/>
            <person name="Barry K."/>
            <person name="LaButti K."/>
            <person name="Morin E."/>
            <person name="Salamov A."/>
            <person name="Lipzen A."/>
            <person name="Mereny Z."/>
            <person name="Hegedus B."/>
            <person name="Baldrian P."/>
            <person name="Stursova M."/>
            <person name="Weitz H."/>
            <person name="Taylor A."/>
            <person name="Grigoriev I.V."/>
            <person name="Nagy L.G."/>
            <person name="Martin F."/>
            <person name="Kauserud H."/>
        </authorList>
    </citation>
    <scope>NUCLEOTIDE SEQUENCE</scope>
    <source>
        <strain evidence="1">CBHHK002</strain>
    </source>
</reference>
<sequence length="104" mass="12343">LAPDSIIQYLEEYYMGEATLKMWSAVYRKDRNVFELGDTNMLVEAWHHLLKYHHMEGKRNRRVDQLIHTLINVALPHYIANHCAQQFGFHGPNLALQKRNEINR</sequence>
<evidence type="ECO:0000313" key="2">
    <source>
        <dbReference type="Proteomes" id="UP001218218"/>
    </source>
</evidence>
<evidence type="ECO:0000313" key="1">
    <source>
        <dbReference type="EMBL" id="KAJ7301636.1"/>
    </source>
</evidence>
<dbReference type="AlphaFoldDB" id="A0AAD6YYA2"/>
<dbReference type="Proteomes" id="UP001218218">
    <property type="component" value="Unassembled WGS sequence"/>
</dbReference>
<comment type="caution">
    <text evidence="1">The sequence shown here is derived from an EMBL/GenBank/DDBJ whole genome shotgun (WGS) entry which is preliminary data.</text>
</comment>
<name>A0AAD6YYA2_9AGAR</name>
<accession>A0AAD6YYA2</accession>
<organism evidence="1 2">
    <name type="scientific">Mycena albidolilacea</name>
    <dbReference type="NCBI Taxonomy" id="1033008"/>
    <lineage>
        <taxon>Eukaryota</taxon>
        <taxon>Fungi</taxon>
        <taxon>Dikarya</taxon>
        <taxon>Basidiomycota</taxon>
        <taxon>Agaricomycotina</taxon>
        <taxon>Agaricomycetes</taxon>
        <taxon>Agaricomycetidae</taxon>
        <taxon>Agaricales</taxon>
        <taxon>Marasmiineae</taxon>
        <taxon>Mycenaceae</taxon>
        <taxon>Mycena</taxon>
    </lineage>
</organism>
<gene>
    <name evidence="1" type="ORF">DFH08DRAFT_641895</name>
</gene>
<keyword evidence="2" id="KW-1185">Reference proteome</keyword>
<feature type="non-terminal residue" evidence="1">
    <location>
        <position position="104"/>
    </location>
</feature>
<protein>
    <submittedName>
        <fullName evidence="1">Uncharacterized protein</fullName>
    </submittedName>
</protein>
<dbReference type="EMBL" id="JARIHO010000130">
    <property type="protein sequence ID" value="KAJ7301636.1"/>
    <property type="molecule type" value="Genomic_DNA"/>
</dbReference>